<evidence type="ECO:0000259" key="6">
    <source>
        <dbReference type="SMART" id="SM00849"/>
    </source>
</evidence>
<reference evidence="7 8" key="1">
    <citation type="submission" date="2024-05" db="EMBL/GenBank/DDBJ databases">
        <title>A draft genome resource for the thread blight pathogen Marasmius tenuissimus strain MS-2.</title>
        <authorList>
            <person name="Yulfo-Soto G.E."/>
            <person name="Baruah I.K."/>
            <person name="Amoako-Attah I."/>
            <person name="Bukari Y."/>
            <person name="Meinhardt L.W."/>
            <person name="Bailey B.A."/>
            <person name="Cohen S.P."/>
        </authorList>
    </citation>
    <scope>NUCLEOTIDE SEQUENCE [LARGE SCALE GENOMIC DNA]</scope>
    <source>
        <strain evidence="7 8">MS-2</strain>
    </source>
</reference>
<accession>A0ABR2ZIS7</accession>
<evidence type="ECO:0000256" key="5">
    <source>
        <dbReference type="SAM" id="SignalP"/>
    </source>
</evidence>
<evidence type="ECO:0000313" key="8">
    <source>
        <dbReference type="Proteomes" id="UP001437256"/>
    </source>
</evidence>
<dbReference type="Proteomes" id="UP001437256">
    <property type="component" value="Unassembled WGS sequence"/>
</dbReference>
<dbReference type="PANTHER" id="PTHR42978:SF5">
    <property type="entry name" value="METALLO-BETA-LACTAMASE DOMAIN-CONTAINING PROTEIN"/>
    <property type="match status" value="1"/>
</dbReference>
<feature type="signal peptide" evidence="5">
    <location>
        <begin position="1"/>
        <end position="27"/>
    </location>
</feature>
<protein>
    <recommendedName>
        <fullName evidence="6">Metallo-beta-lactamase domain-containing protein</fullName>
    </recommendedName>
</protein>
<comment type="similarity">
    <text evidence="1">Belongs to the metallo-beta-lactamase superfamily.</text>
</comment>
<dbReference type="SUPFAM" id="SSF56281">
    <property type="entry name" value="Metallo-hydrolase/oxidoreductase"/>
    <property type="match status" value="1"/>
</dbReference>
<evidence type="ECO:0000256" key="4">
    <source>
        <dbReference type="ARBA" id="ARBA00022833"/>
    </source>
</evidence>
<dbReference type="CDD" id="cd07730">
    <property type="entry name" value="metallo-hydrolase-like_MBL-fold"/>
    <property type="match status" value="1"/>
</dbReference>
<dbReference type="EMBL" id="JBBXMP010000180">
    <property type="protein sequence ID" value="KAL0060342.1"/>
    <property type="molecule type" value="Genomic_DNA"/>
</dbReference>
<keyword evidence="5" id="KW-0732">Signal</keyword>
<feature type="domain" description="Metallo-beta-lactamase" evidence="6">
    <location>
        <begin position="74"/>
        <end position="294"/>
    </location>
</feature>
<organism evidence="7 8">
    <name type="scientific">Marasmius tenuissimus</name>
    <dbReference type="NCBI Taxonomy" id="585030"/>
    <lineage>
        <taxon>Eukaryota</taxon>
        <taxon>Fungi</taxon>
        <taxon>Dikarya</taxon>
        <taxon>Basidiomycota</taxon>
        <taxon>Agaricomycotina</taxon>
        <taxon>Agaricomycetes</taxon>
        <taxon>Agaricomycetidae</taxon>
        <taxon>Agaricales</taxon>
        <taxon>Marasmiineae</taxon>
        <taxon>Marasmiaceae</taxon>
        <taxon>Marasmius</taxon>
    </lineage>
</organism>
<dbReference type="InterPro" id="IPR001279">
    <property type="entry name" value="Metallo-B-lactamas"/>
</dbReference>
<keyword evidence="2" id="KW-0479">Metal-binding</keyword>
<dbReference type="SMART" id="SM00849">
    <property type="entry name" value="Lactamase_B"/>
    <property type="match status" value="1"/>
</dbReference>
<keyword evidence="4" id="KW-0862">Zinc</keyword>
<dbReference type="Gene3D" id="3.60.15.10">
    <property type="entry name" value="Ribonuclease Z/Hydroxyacylglutathione hydrolase-like"/>
    <property type="match status" value="1"/>
</dbReference>
<dbReference type="PANTHER" id="PTHR42978">
    <property type="entry name" value="QUORUM-QUENCHING LACTONASE YTNP-RELATED-RELATED"/>
    <property type="match status" value="1"/>
</dbReference>
<proteinExistence type="inferred from homology"/>
<gene>
    <name evidence="7" type="ORF">AAF712_012847</name>
</gene>
<dbReference type="InterPro" id="IPR036866">
    <property type="entry name" value="RibonucZ/Hydroxyglut_hydro"/>
</dbReference>
<dbReference type="Pfam" id="PF00753">
    <property type="entry name" value="Lactamase_B"/>
    <property type="match status" value="1"/>
</dbReference>
<sequence length="385" mass="42035">MPLVVGVMSRFSLLPLFLLPSLVNTLALPSQITIPYSSSTVSVQAFDVFASNSSLPAASFMEPILPGRDIMVIPAYSFLLEHTSGRRVMFDLGARKDVDGLPPAVQESIKNSPNVNLVIEKDIVEQLTGGGVALESIDTVIWSHTDLDHIGDMSKWPSTTKLVVGPGSDRRGYPTFPDAVLLDSDFAGREVEELAFAESKLEIGGQPVLDYFNDGSLYIINMPGHVTGHVAALARVKPDSFVLLGGDTFHHAGQIRPNLHIQKTYPPTEELVEATRKSVSAEYFAAPGETEFNLTERETPLLSVPPPPSAYKDREAALESQRAASVLDAQRDILVVAAHDITLSGVIGLFPETLNDWKEKGWKEQSVWAFLDEKSKAFRFSPLPI</sequence>
<name>A0ABR2ZIS7_9AGAR</name>
<keyword evidence="8" id="KW-1185">Reference proteome</keyword>
<evidence type="ECO:0000256" key="3">
    <source>
        <dbReference type="ARBA" id="ARBA00022801"/>
    </source>
</evidence>
<feature type="chain" id="PRO_5046184919" description="Metallo-beta-lactamase domain-containing protein" evidence="5">
    <location>
        <begin position="28"/>
        <end position="385"/>
    </location>
</feature>
<evidence type="ECO:0000313" key="7">
    <source>
        <dbReference type="EMBL" id="KAL0060342.1"/>
    </source>
</evidence>
<comment type="caution">
    <text evidence="7">The sequence shown here is derived from an EMBL/GenBank/DDBJ whole genome shotgun (WGS) entry which is preliminary data.</text>
</comment>
<evidence type="ECO:0000256" key="2">
    <source>
        <dbReference type="ARBA" id="ARBA00022723"/>
    </source>
</evidence>
<keyword evidence="3" id="KW-0378">Hydrolase</keyword>
<dbReference type="InterPro" id="IPR051013">
    <property type="entry name" value="MBL_superfamily_lactonases"/>
</dbReference>
<evidence type="ECO:0000256" key="1">
    <source>
        <dbReference type="ARBA" id="ARBA00007749"/>
    </source>
</evidence>